<feature type="domain" description="Non-haem dioxygenase N-terminal" evidence="3">
    <location>
        <begin position="2"/>
        <end position="65"/>
    </location>
</feature>
<accession>A0AA88UHH6</accession>
<evidence type="ECO:0000256" key="2">
    <source>
        <dbReference type="ARBA" id="ARBA00023004"/>
    </source>
</evidence>
<protein>
    <recommendedName>
        <fullName evidence="3">Non-haem dioxygenase N-terminal domain-containing protein</fullName>
    </recommendedName>
</protein>
<proteinExistence type="predicted"/>
<evidence type="ECO:0000259" key="3">
    <source>
        <dbReference type="Pfam" id="PF14226"/>
    </source>
</evidence>
<gene>
    <name evidence="4" type="ORF">RJ640_016955</name>
</gene>
<dbReference type="GO" id="GO:0046872">
    <property type="term" value="F:metal ion binding"/>
    <property type="evidence" value="ECO:0007669"/>
    <property type="project" value="UniProtKB-KW"/>
</dbReference>
<evidence type="ECO:0000313" key="4">
    <source>
        <dbReference type="EMBL" id="KAK2985035.1"/>
    </source>
</evidence>
<organism evidence="4 5">
    <name type="scientific">Escallonia rubra</name>
    <dbReference type="NCBI Taxonomy" id="112253"/>
    <lineage>
        <taxon>Eukaryota</taxon>
        <taxon>Viridiplantae</taxon>
        <taxon>Streptophyta</taxon>
        <taxon>Embryophyta</taxon>
        <taxon>Tracheophyta</taxon>
        <taxon>Spermatophyta</taxon>
        <taxon>Magnoliopsida</taxon>
        <taxon>eudicotyledons</taxon>
        <taxon>Gunneridae</taxon>
        <taxon>Pentapetalae</taxon>
        <taxon>asterids</taxon>
        <taxon>campanulids</taxon>
        <taxon>Escalloniales</taxon>
        <taxon>Escalloniaceae</taxon>
        <taxon>Escallonia</taxon>
    </lineage>
</organism>
<dbReference type="SUPFAM" id="SSF51197">
    <property type="entry name" value="Clavaminate synthase-like"/>
    <property type="match status" value="1"/>
</dbReference>
<dbReference type="AlphaFoldDB" id="A0AA88UHH6"/>
<name>A0AA88UHH6_9ASTE</name>
<keyword evidence="5" id="KW-1185">Reference proteome</keyword>
<dbReference type="Proteomes" id="UP001187471">
    <property type="component" value="Unassembled WGS sequence"/>
</dbReference>
<dbReference type="InterPro" id="IPR026992">
    <property type="entry name" value="DIOX_N"/>
</dbReference>
<dbReference type="Pfam" id="PF14226">
    <property type="entry name" value="DIOX_N"/>
    <property type="match status" value="1"/>
</dbReference>
<dbReference type="Gene3D" id="2.60.120.330">
    <property type="entry name" value="B-lactam Antibiotic, Isopenicillin N Synthase, Chain"/>
    <property type="match status" value="1"/>
</dbReference>
<reference evidence="4" key="1">
    <citation type="submission" date="2022-12" db="EMBL/GenBank/DDBJ databases">
        <title>Draft genome assemblies for two species of Escallonia (Escalloniales).</title>
        <authorList>
            <person name="Chanderbali A."/>
            <person name="Dervinis C."/>
            <person name="Anghel I."/>
            <person name="Soltis D."/>
            <person name="Soltis P."/>
            <person name="Zapata F."/>
        </authorList>
    </citation>
    <scope>NUCLEOTIDE SEQUENCE</scope>
    <source>
        <strain evidence="4">UCBG92.1500</strain>
        <tissue evidence="4">Leaf</tissue>
    </source>
</reference>
<dbReference type="EMBL" id="JAVXUO010001195">
    <property type="protein sequence ID" value="KAK2985035.1"/>
    <property type="molecule type" value="Genomic_DNA"/>
</dbReference>
<evidence type="ECO:0000256" key="1">
    <source>
        <dbReference type="ARBA" id="ARBA00022723"/>
    </source>
</evidence>
<evidence type="ECO:0000313" key="5">
    <source>
        <dbReference type="Proteomes" id="UP001187471"/>
    </source>
</evidence>
<keyword evidence="2" id="KW-0408">Iron</keyword>
<sequence length="132" mass="14716">MQVGNHGIPESFIKEVLERCSEFFDQTEREKIEYEPKGLTDKIRWSKGSKPGDQREFLKLISHPEFHCPAKPAAFRAKLNTGSALNTKGIFGWGKAEFSTGSSLTMKGLFGWGKAEFNSGSALNMKGLFGWP</sequence>
<comment type="caution">
    <text evidence="4">The sequence shown here is derived from an EMBL/GenBank/DDBJ whole genome shotgun (WGS) entry which is preliminary data.</text>
</comment>
<dbReference type="InterPro" id="IPR027443">
    <property type="entry name" value="IPNS-like_sf"/>
</dbReference>
<keyword evidence="1" id="KW-0479">Metal-binding</keyword>